<evidence type="ECO:0000313" key="2">
    <source>
        <dbReference type="Proteomes" id="UP000006263"/>
    </source>
</evidence>
<name>K6Z308_9ALTE</name>
<evidence type="ECO:0000313" key="1">
    <source>
        <dbReference type="EMBL" id="GAC23368.1"/>
    </source>
</evidence>
<dbReference type="EMBL" id="BAEP01000023">
    <property type="protein sequence ID" value="GAC23368.1"/>
    <property type="molecule type" value="Genomic_DNA"/>
</dbReference>
<reference evidence="1 2" key="1">
    <citation type="journal article" date="2017" name="Antonie Van Leeuwenhoek">
        <title>Rhizobium rhizosphaerae sp. nov., a novel species isolated from rice rhizosphere.</title>
        <authorList>
            <person name="Zhao J.J."/>
            <person name="Zhang J."/>
            <person name="Zhang R.J."/>
            <person name="Zhang C.W."/>
            <person name="Yin H.Q."/>
            <person name="Zhang X.X."/>
        </authorList>
    </citation>
    <scope>NUCLEOTIDE SEQUENCE [LARGE SCALE GENOMIC DNA]</scope>
    <source>
        <strain evidence="1 2">KMM 241</strain>
    </source>
</reference>
<dbReference type="AlphaFoldDB" id="K6Z308"/>
<organism evidence="1 2">
    <name type="scientific">Paraglaciecola mesophila KMM 241</name>
    <dbReference type="NCBI Taxonomy" id="1128912"/>
    <lineage>
        <taxon>Bacteria</taxon>
        <taxon>Pseudomonadati</taxon>
        <taxon>Pseudomonadota</taxon>
        <taxon>Gammaproteobacteria</taxon>
        <taxon>Alteromonadales</taxon>
        <taxon>Alteromonadaceae</taxon>
        <taxon>Paraglaciecola</taxon>
    </lineage>
</organism>
<proteinExistence type="predicted"/>
<sequence length="37" mass="4479">MGIVLRHQGVFCYLFIPLSDRGFCLNRKEVMLKYRKF</sequence>
<accession>K6Z308</accession>
<protein>
    <submittedName>
        <fullName evidence="1">Uncharacterized protein</fullName>
    </submittedName>
</protein>
<comment type="caution">
    <text evidence="1">The sequence shown here is derived from an EMBL/GenBank/DDBJ whole genome shotgun (WGS) entry which is preliminary data.</text>
</comment>
<dbReference type="Proteomes" id="UP000006263">
    <property type="component" value="Unassembled WGS sequence"/>
</dbReference>
<gene>
    <name evidence="1" type="ORF">GMES_1069</name>
</gene>